<evidence type="ECO:0000259" key="17">
    <source>
        <dbReference type="Pfam" id="PF00275"/>
    </source>
</evidence>
<dbReference type="GO" id="GO:0008760">
    <property type="term" value="F:UDP-N-acetylglucosamine 1-carboxyvinyltransferase activity"/>
    <property type="evidence" value="ECO:0007669"/>
    <property type="project" value="UniProtKB-EC"/>
</dbReference>
<keyword evidence="4" id="KW-0132">Cell division</keyword>
<protein>
    <recommendedName>
        <fullName evidence="12">UDP-N-acetylglucosamine 1-carboxyvinyltransferase</fullName>
        <ecNumber evidence="11">2.5.1.7</ecNumber>
    </recommendedName>
    <alternativeName>
        <fullName evidence="13">Enoylpyruvate transferase</fullName>
    </alternativeName>
    <alternativeName>
        <fullName evidence="14">UDP-N-acetylglucosamine enolpyruvyl transferase</fullName>
    </alternativeName>
</protein>
<comment type="subcellular location">
    <subcellularLocation>
        <location evidence="1">Cytoplasm</location>
    </subcellularLocation>
</comment>
<dbReference type="EC" id="2.5.1.7" evidence="11"/>
<name>A0A6P6XK06_COFAR</name>
<feature type="region of interest" description="Disordered" evidence="16">
    <location>
        <begin position="1"/>
        <end position="49"/>
    </location>
</feature>
<evidence type="ECO:0000256" key="14">
    <source>
        <dbReference type="ARBA" id="ARBA00042842"/>
    </source>
</evidence>
<evidence type="ECO:0000256" key="10">
    <source>
        <dbReference type="ARBA" id="ARBA00038367"/>
    </source>
</evidence>
<dbReference type="InterPro" id="IPR005750">
    <property type="entry name" value="UDP_GlcNAc_COvinyl_MurA"/>
</dbReference>
<keyword evidence="7" id="KW-0573">Peptidoglycan synthesis</keyword>
<evidence type="ECO:0000313" key="19">
    <source>
        <dbReference type="RefSeq" id="XP_027127539.1"/>
    </source>
</evidence>
<evidence type="ECO:0000256" key="9">
    <source>
        <dbReference type="ARBA" id="ARBA00023316"/>
    </source>
</evidence>
<accession>A0A6P6XK06</accession>
<dbReference type="PANTHER" id="PTHR43783">
    <property type="entry name" value="UDP-N-ACETYLGLUCOSAMINE 1-CARBOXYVINYLTRANSFERASE"/>
    <property type="match status" value="1"/>
</dbReference>
<feature type="compositionally biased region" description="Low complexity" evidence="16">
    <location>
        <begin position="18"/>
        <end position="48"/>
    </location>
</feature>
<comment type="catalytic activity">
    <reaction evidence="15">
        <text>phosphoenolpyruvate + UDP-N-acetyl-alpha-D-glucosamine = UDP-N-acetyl-3-O-(1-carboxyvinyl)-alpha-D-glucosamine + phosphate</text>
        <dbReference type="Rhea" id="RHEA:18681"/>
        <dbReference type="ChEBI" id="CHEBI:43474"/>
        <dbReference type="ChEBI" id="CHEBI:57705"/>
        <dbReference type="ChEBI" id="CHEBI:58702"/>
        <dbReference type="ChEBI" id="CHEBI:68483"/>
        <dbReference type="EC" id="2.5.1.7"/>
    </reaction>
</comment>
<evidence type="ECO:0000256" key="8">
    <source>
        <dbReference type="ARBA" id="ARBA00023306"/>
    </source>
</evidence>
<dbReference type="GO" id="GO:0019277">
    <property type="term" value="P:UDP-N-acetylgalactosamine biosynthetic process"/>
    <property type="evidence" value="ECO:0007669"/>
    <property type="project" value="InterPro"/>
</dbReference>
<dbReference type="HAMAP" id="MF_00111">
    <property type="entry name" value="MurA"/>
    <property type="match status" value="1"/>
</dbReference>
<evidence type="ECO:0000256" key="3">
    <source>
        <dbReference type="ARBA" id="ARBA00022490"/>
    </source>
</evidence>
<organism evidence="18 19">
    <name type="scientific">Coffea arabica</name>
    <name type="common">Arabian coffee</name>
    <dbReference type="NCBI Taxonomy" id="13443"/>
    <lineage>
        <taxon>Eukaryota</taxon>
        <taxon>Viridiplantae</taxon>
        <taxon>Streptophyta</taxon>
        <taxon>Embryophyta</taxon>
        <taxon>Tracheophyta</taxon>
        <taxon>Spermatophyta</taxon>
        <taxon>Magnoliopsida</taxon>
        <taxon>eudicotyledons</taxon>
        <taxon>Gunneridae</taxon>
        <taxon>Pentapetalae</taxon>
        <taxon>asterids</taxon>
        <taxon>lamiids</taxon>
        <taxon>Gentianales</taxon>
        <taxon>Rubiaceae</taxon>
        <taxon>Ixoroideae</taxon>
        <taxon>Gardenieae complex</taxon>
        <taxon>Bertiereae - Coffeeae clade</taxon>
        <taxon>Coffeeae</taxon>
        <taxon>Coffea</taxon>
    </lineage>
</organism>
<evidence type="ECO:0000256" key="15">
    <source>
        <dbReference type="ARBA" id="ARBA00047527"/>
    </source>
</evidence>
<dbReference type="Proteomes" id="UP001652660">
    <property type="component" value="Chromosome 5e"/>
</dbReference>
<dbReference type="SUPFAM" id="SSF55205">
    <property type="entry name" value="EPT/RTPC-like"/>
    <property type="match status" value="1"/>
</dbReference>
<keyword evidence="5" id="KW-0808">Transferase</keyword>
<dbReference type="Pfam" id="PF00275">
    <property type="entry name" value="EPSP_synthase"/>
    <property type="match status" value="1"/>
</dbReference>
<keyword evidence="9" id="KW-0961">Cell wall biogenesis/degradation</keyword>
<evidence type="ECO:0000256" key="1">
    <source>
        <dbReference type="ARBA" id="ARBA00004496"/>
    </source>
</evidence>
<comment type="similarity">
    <text evidence="10">Belongs to the EPSP synthase family. MurA subfamily.</text>
</comment>
<proteinExistence type="inferred from homology"/>
<gene>
    <name evidence="19" type="primary">LOC113743686</name>
</gene>
<evidence type="ECO:0000256" key="2">
    <source>
        <dbReference type="ARBA" id="ARBA00004752"/>
    </source>
</evidence>
<reference evidence="19" key="2">
    <citation type="submission" date="2025-08" db="UniProtKB">
        <authorList>
            <consortium name="RefSeq"/>
        </authorList>
    </citation>
    <scope>IDENTIFICATION</scope>
    <source>
        <tissue evidence="19">Leaves</tissue>
    </source>
</reference>
<evidence type="ECO:0000256" key="4">
    <source>
        <dbReference type="ARBA" id="ARBA00022618"/>
    </source>
</evidence>
<keyword evidence="18" id="KW-1185">Reference proteome</keyword>
<keyword evidence="3" id="KW-0963">Cytoplasm</keyword>
<dbReference type="InterPro" id="IPR013792">
    <property type="entry name" value="RNA3'P_cycl/enolpyr_Trfase_a/b"/>
</dbReference>
<comment type="pathway">
    <text evidence="2">Cell wall biogenesis; peptidoglycan biosynthesis.</text>
</comment>
<keyword evidence="6" id="KW-0133">Cell shape</keyword>
<dbReference type="PANTHER" id="PTHR43783:SF1">
    <property type="entry name" value="UDP-N-ACETYLGLUCOSAMINE 1-CARBOXYVINYLTRANSFERASE"/>
    <property type="match status" value="1"/>
</dbReference>
<keyword evidence="8" id="KW-0131">Cell cycle</keyword>
<dbReference type="NCBIfam" id="NF006873">
    <property type="entry name" value="PRK09369.1"/>
    <property type="match status" value="1"/>
</dbReference>
<dbReference type="InterPro" id="IPR050068">
    <property type="entry name" value="MurA_subfamily"/>
</dbReference>
<dbReference type="AlphaFoldDB" id="A0A6P6XK06"/>
<reference evidence="18" key="1">
    <citation type="journal article" date="2025" name="Foods">
        <title>Unveiling the Microbial Signatures of Arabica Coffee Cherries: Insights into Ripeness Specific Diversity, Functional Traits, and Implications for Quality and Safety.</title>
        <authorList>
            <consortium name="RefSeq"/>
            <person name="Tenea G.N."/>
            <person name="Cifuentes V."/>
            <person name="Reyes P."/>
            <person name="Cevallos-Vallejos M."/>
        </authorList>
    </citation>
    <scope>NUCLEOTIDE SEQUENCE [LARGE SCALE GENOMIC DNA]</scope>
</reference>
<feature type="domain" description="Enolpyruvate transferase" evidence="17">
    <location>
        <begin position="53"/>
        <end position="462"/>
    </location>
</feature>
<dbReference type="GO" id="GO:0071555">
    <property type="term" value="P:cell wall organization"/>
    <property type="evidence" value="ECO:0007669"/>
    <property type="project" value="UniProtKB-KW"/>
</dbReference>
<dbReference type="InterPro" id="IPR001986">
    <property type="entry name" value="Enolpyruvate_Tfrase_dom"/>
</dbReference>
<dbReference type="InterPro" id="IPR036968">
    <property type="entry name" value="Enolpyruvate_Tfrase_sf"/>
</dbReference>
<dbReference type="RefSeq" id="XP_027127539.1">
    <property type="nucleotide sequence ID" value="XM_027271738.2"/>
</dbReference>
<evidence type="ECO:0000256" key="6">
    <source>
        <dbReference type="ARBA" id="ARBA00022960"/>
    </source>
</evidence>
<evidence type="ECO:0000256" key="16">
    <source>
        <dbReference type="SAM" id="MobiDB-lite"/>
    </source>
</evidence>
<evidence type="ECO:0000256" key="11">
    <source>
        <dbReference type="ARBA" id="ARBA00039108"/>
    </source>
</evidence>
<sequence length="490" mass="51574">MASRLNSNSHTLPPSPQNPANKPPQLSSHWPENLSPLPPTSNSLTPEPKLIITGGSKLSGHVNISGSKNSALSILAATICCSGTTKLTNVPNVSDIRTMASVLESLGAEVEFCRNEAVVNANSISSVEPDSNGVGKIRGGFFVIGPLLTRFGEAVVALPGGCDIGSRPIDLYIRGLGALGAVLELRDEKVQAYASNGKGLVGARFQLDYPSVGATETLMMAASLAEGNTVLSNVAQEPEVIDLAHFLTRCGASIRGAGTHELYISGRGQLYGSCYSIMPDRIEAGSFMLAAAITRSCISLSPIIPSTISCLIEKLSSAGCKIVSYTDDTLEVSAIPEKCGDDLRGFDIKTGPFPGFPTDLQPQTMAFLSTCNGLSMVEESVFENRLGHVKELRKFGPRIQDCGSTALIFGKETGSFKGSQVMAADLRGGMSLVLAGLAAEGITEVSGISHIDRGYENMEMKLQNLGANVKRFESSTKACTITSYGIAQSE</sequence>
<evidence type="ECO:0000256" key="5">
    <source>
        <dbReference type="ARBA" id="ARBA00022679"/>
    </source>
</evidence>
<dbReference type="GO" id="GO:0008360">
    <property type="term" value="P:regulation of cell shape"/>
    <property type="evidence" value="ECO:0007669"/>
    <property type="project" value="UniProtKB-KW"/>
</dbReference>
<dbReference type="GO" id="GO:0051301">
    <property type="term" value="P:cell division"/>
    <property type="evidence" value="ECO:0007669"/>
    <property type="project" value="UniProtKB-KW"/>
</dbReference>
<dbReference type="NCBIfam" id="TIGR01072">
    <property type="entry name" value="murA"/>
    <property type="match status" value="1"/>
</dbReference>
<feature type="compositionally biased region" description="Polar residues" evidence="16">
    <location>
        <begin position="1"/>
        <end position="12"/>
    </location>
</feature>
<dbReference type="CDD" id="cd01555">
    <property type="entry name" value="UdpNAET"/>
    <property type="match status" value="1"/>
</dbReference>
<dbReference type="GeneID" id="113743686"/>
<evidence type="ECO:0000256" key="7">
    <source>
        <dbReference type="ARBA" id="ARBA00022984"/>
    </source>
</evidence>
<evidence type="ECO:0000313" key="18">
    <source>
        <dbReference type="Proteomes" id="UP001652660"/>
    </source>
</evidence>
<evidence type="ECO:0000256" key="12">
    <source>
        <dbReference type="ARBA" id="ARBA00039754"/>
    </source>
</evidence>
<evidence type="ECO:0000256" key="13">
    <source>
        <dbReference type="ARBA" id="ARBA00042443"/>
    </source>
</evidence>
<dbReference type="Gene3D" id="3.65.10.10">
    <property type="entry name" value="Enolpyruvate transferase domain"/>
    <property type="match status" value="2"/>
</dbReference>
<dbReference type="GO" id="GO:0005737">
    <property type="term" value="C:cytoplasm"/>
    <property type="evidence" value="ECO:0007669"/>
    <property type="project" value="UniProtKB-SubCell"/>
</dbReference>